<feature type="domain" description="FYVE-type" evidence="7">
    <location>
        <begin position="360"/>
        <end position="428"/>
    </location>
</feature>
<dbReference type="Pfam" id="PF01363">
    <property type="entry name" value="FYVE"/>
    <property type="match status" value="2"/>
</dbReference>
<proteinExistence type="predicted"/>
<name>A0A1V9Z788_ACHHY</name>
<gene>
    <name evidence="8" type="ORF">ACHHYP_02291</name>
</gene>
<dbReference type="CDD" id="cd00065">
    <property type="entry name" value="FYVE_like_SF"/>
    <property type="match status" value="2"/>
</dbReference>
<evidence type="ECO:0000256" key="6">
    <source>
        <dbReference type="SAM" id="Phobius"/>
    </source>
</evidence>
<sequence length="630" mass="69172">MGHEKRTAIYLLASSLPPPLAAQLSTRCHWVLPTKCKRCHVCAASVVLFWKKRNCYLCGNVVCAPCRQYLLIEQPGSPLEARVCRLCLSSYFSHHTPITANSALLPSVPSAPSPVLPVMNEKASQEPLLPPRHYQPRAHHRSVQRPTRKSAFDSPRRESTPKKKRIWPYAWCPPPTVPNEVARLEALSQLKVLDTPPEDVFEVICTLAATTYACPIAGVTFVDATRQWFKAAHGLKQREISRKVAFCGHTLAQRVSLVVLDAVADDRFSKNPLVTGPAAIRFFASAPIVADAHVVGTVLVADTRPRPTFDPADLEALARALERMLRERATASTTPVRILNSGVDAAVLDRLARTDHWAVGSAFVSCQVCAKEFNYFRHRQHCHLCGDVVCGGCLERVTIERPSRCPPRYSYAQKLESRVCKCCFVDTFHGQATTILATETCIRLYSAYGPTAETNAYYYPQASHQFNATLRLPPALDGATSTARISALAAYDEIETQREERCDILITLARTAYKVPIAVVTLLQADGFVHFQAHTGWAIDRMAATDSLCSDVLATGCPIVLLNASNEGFKDHQFVAGPPHLQFYASVPVIVAAAVIGTIVVADTLPRQRCNLGALLEFARIAATILSDTA</sequence>
<feature type="region of interest" description="Disordered" evidence="5">
    <location>
        <begin position="127"/>
        <end position="161"/>
    </location>
</feature>
<dbReference type="SUPFAM" id="SSF57903">
    <property type="entry name" value="FYVE/PHD zinc finger"/>
    <property type="match status" value="2"/>
</dbReference>
<dbReference type="InterPro" id="IPR017455">
    <property type="entry name" value="Znf_FYVE-rel"/>
</dbReference>
<dbReference type="OrthoDB" id="303614at2759"/>
<feature type="compositionally biased region" description="Basic residues" evidence="5">
    <location>
        <begin position="134"/>
        <end position="148"/>
    </location>
</feature>
<organism evidence="8 9">
    <name type="scientific">Achlya hypogyna</name>
    <name type="common">Oomycete</name>
    <name type="synonym">Protoachlya hypogyna</name>
    <dbReference type="NCBI Taxonomy" id="1202772"/>
    <lineage>
        <taxon>Eukaryota</taxon>
        <taxon>Sar</taxon>
        <taxon>Stramenopiles</taxon>
        <taxon>Oomycota</taxon>
        <taxon>Saprolegniomycetes</taxon>
        <taxon>Saprolegniales</taxon>
        <taxon>Achlyaceae</taxon>
        <taxon>Achlya</taxon>
    </lineage>
</organism>
<accession>A0A1V9Z788</accession>
<keyword evidence="6" id="KW-0812">Transmembrane</keyword>
<dbReference type="PROSITE" id="PS50178">
    <property type="entry name" value="ZF_FYVE"/>
    <property type="match status" value="2"/>
</dbReference>
<evidence type="ECO:0000256" key="3">
    <source>
        <dbReference type="ARBA" id="ARBA00022833"/>
    </source>
</evidence>
<evidence type="ECO:0000256" key="5">
    <source>
        <dbReference type="SAM" id="MobiDB-lite"/>
    </source>
</evidence>
<dbReference type="PANTHER" id="PTHR43102:SF2">
    <property type="entry name" value="GAF DOMAIN-CONTAINING PROTEIN"/>
    <property type="match status" value="1"/>
</dbReference>
<dbReference type="STRING" id="1202772.A0A1V9Z788"/>
<dbReference type="Pfam" id="PF01590">
    <property type="entry name" value="GAF"/>
    <property type="match status" value="2"/>
</dbReference>
<dbReference type="SMART" id="SM00064">
    <property type="entry name" value="FYVE"/>
    <property type="match status" value="2"/>
</dbReference>
<dbReference type="Gene3D" id="3.30.450.40">
    <property type="match status" value="2"/>
</dbReference>
<dbReference type="InterPro" id="IPR011011">
    <property type="entry name" value="Znf_FYVE_PHD"/>
</dbReference>
<evidence type="ECO:0000256" key="4">
    <source>
        <dbReference type="PROSITE-ProRule" id="PRU00091"/>
    </source>
</evidence>
<dbReference type="EMBL" id="JNBR01000396">
    <property type="protein sequence ID" value="OQR93777.1"/>
    <property type="molecule type" value="Genomic_DNA"/>
</dbReference>
<dbReference type="InterPro" id="IPR000306">
    <property type="entry name" value="Znf_FYVE"/>
</dbReference>
<evidence type="ECO:0000313" key="8">
    <source>
        <dbReference type="EMBL" id="OQR93777.1"/>
    </source>
</evidence>
<dbReference type="SUPFAM" id="SSF55781">
    <property type="entry name" value="GAF domain-like"/>
    <property type="match status" value="2"/>
</dbReference>
<feature type="domain" description="FYVE-type" evidence="7">
    <location>
        <begin position="33"/>
        <end position="92"/>
    </location>
</feature>
<keyword evidence="3" id="KW-0862">Zinc</keyword>
<keyword evidence="2 4" id="KW-0863">Zinc-finger</keyword>
<dbReference type="AlphaFoldDB" id="A0A1V9Z788"/>
<dbReference type="InterPro" id="IPR003018">
    <property type="entry name" value="GAF"/>
</dbReference>
<keyword evidence="6" id="KW-0472">Membrane</keyword>
<evidence type="ECO:0000256" key="1">
    <source>
        <dbReference type="ARBA" id="ARBA00022723"/>
    </source>
</evidence>
<keyword evidence="1" id="KW-0479">Metal-binding</keyword>
<dbReference type="InterPro" id="IPR029016">
    <property type="entry name" value="GAF-like_dom_sf"/>
</dbReference>
<reference evidence="8 9" key="1">
    <citation type="journal article" date="2014" name="Genome Biol. Evol.">
        <title>The secreted proteins of Achlya hypogyna and Thraustotheca clavata identify the ancestral oomycete secretome and reveal gene acquisitions by horizontal gene transfer.</title>
        <authorList>
            <person name="Misner I."/>
            <person name="Blouin N."/>
            <person name="Leonard G."/>
            <person name="Richards T.A."/>
            <person name="Lane C.E."/>
        </authorList>
    </citation>
    <scope>NUCLEOTIDE SEQUENCE [LARGE SCALE GENOMIC DNA]</scope>
    <source>
        <strain evidence="8 9">ATCC 48635</strain>
    </source>
</reference>
<evidence type="ECO:0000313" key="9">
    <source>
        <dbReference type="Proteomes" id="UP000243579"/>
    </source>
</evidence>
<dbReference type="Proteomes" id="UP000243579">
    <property type="component" value="Unassembled WGS sequence"/>
</dbReference>
<feature type="transmembrane region" description="Helical" evidence="6">
    <location>
        <begin position="583"/>
        <end position="602"/>
    </location>
</feature>
<keyword evidence="9" id="KW-1185">Reference proteome</keyword>
<dbReference type="PANTHER" id="PTHR43102">
    <property type="entry name" value="SLR1143 PROTEIN"/>
    <property type="match status" value="1"/>
</dbReference>
<keyword evidence="6" id="KW-1133">Transmembrane helix</keyword>
<dbReference type="InterPro" id="IPR013083">
    <property type="entry name" value="Znf_RING/FYVE/PHD"/>
</dbReference>
<protein>
    <recommendedName>
        <fullName evidence="7">FYVE-type domain-containing protein</fullName>
    </recommendedName>
</protein>
<dbReference type="Gene3D" id="3.30.40.10">
    <property type="entry name" value="Zinc/RING finger domain, C3HC4 (zinc finger)"/>
    <property type="match status" value="2"/>
</dbReference>
<dbReference type="SMART" id="SM00065">
    <property type="entry name" value="GAF"/>
    <property type="match status" value="1"/>
</dbReference>
<evidence type="ECO:0000256" key="2">
    <source>
        <dbReference type="ARBA" id="ARBA00022771"/>
    </source>
</evidence>
<comment type="caution">
    <text evidence="8">The sequence shown here is derived from an EMBL/GenBank/DDBJ whole genome shotgun (WGS) entry which is preliminary data.</text>
</comment>
<dbReference type="GO" id="GO:0008270">
    <property type="term" value="F:zinc ion binding"/>
    <property type="evidence" value="ECO:0007669"/>
    <property type="project" value="UniProtKB-KW"/>
</dbReference>
<feature type="compositionally biased region" description="Basic and acidic residues" evidence="5">
    <location>
        <begin position="150"/>
        <end position="161"/>
    </location>
</feature>
<evidence type="ECO:0000259" key="7">
    <source>
        <dbReference type="PROSITE" id="PS50178"/>
    </source>
</evidence>